<sequence>MNLLCGNIFGLTHPRELTYLEDEHIRTIKKYLPIGAQTRLVRAIQDIKEKERMETVALKTAIDSSMKALEASENESIRHTGGQNVPAQASTEVGVTPEMAEWVKVKGCLKLSSVKQAEILSLLCGDTYGLTDPSELVSLKSEHIADINTILPVAAQGRFLLAVNKVRSMKIQDEDGLNGIVQTVKIGDLGIRDNEILPPPPPQSRFASQGTGSLREDTNLNQSQVPPKMWRSSV</sequence>
<reference evidence="2" key="1">
    <citation type="submission" date="2021-01" db="EMBL/GenBank/DDBJ databases">
        <authorList>
            <person name="Corre E."/>
            <person name="Pelletier E."/>
            <person name="Niang G."/>
            <person name="Scheremetjew M."/>
            <person name="Finn R."/>
            <person name="Kale V."/>
            <person name="Holt S."/>
            <person name="Cochrane G."/>
            <person name="Meng A."/>
            <person name="Brown T."/>
            <person name="Cohen L."/>
        </authorList>
    </citation>
    <scope>NUCLEOTIDE SEQUENCE</scope>
    <source>
        <strain evidence="2">CCMP1381</strain>
    </source>
</reference>
<accession>A0A7S2MN62</accession>
<evidence type="ECO:0000256" key="1">
    <source>
        <dbReference type="SAM" id="MobiDB-lite"/>
    </source>
</evidence>
<name>A0A7S2MN62_9STRA</name>
<feature type="region of interest" description="Disordered" evidence="1">
    <location>
        <begin position="193"/>
        <end position="234"/>
    </location>
</feature>
<gene>
    <name evidence="2" type="ORF">DSPE1174_LOCUS32248</name>
</gene>
<evidence type="ECO:0000313" key="2">
    <source>
        <dbReference type="EMBL" id="CAD9492914.1"/>
    </source>
</evidence>
<proteinExistence type="predicted"/>
<dbReference type="EMBL" id="HBGS01061851">
    <property type="protein sequence ID" value="CAD9492914.1"/>
    <property type="molecule type" value="Transcribed_RNA"/>
</dbReference>
<protein>
    <submittedName>
        <fullName evidence="2">Uncharacterized protein</fullName>
    </submittedName>
</protein>
<organism evidence="2">
    <name type="scientific">Octactis speculum</name>
    <dbReference type="NCBI Taxonomy" id="3111310"/>
    <lineage>
        <taxon>Eukaryota</taxon>
        <taxon>Sar</taxon>
        <taxon>Stramenopiles</taxon>
        <taxon>Ochrophyta</taxon>
        <taxon>Dictyochophyceae</taxon>
        <taxon>Dictyochales</taxon>
        <taxon>Dictyochaceae</taxon>
        <taxon>Octactis</taxon>
    </lineage>
</organism>
<dbReference type="AlphaFoldDB" id="A0A7S2MN62"/>